<feature type="non-terminal residue" evidence="1">
    <location>
        <position position="110"/>
    </location>
</feature>
<gene>
    <name evidence="1" type="ORF">B7463_g10311</name>
</gene>
<evidence type="ECO:0000313" key="1">
    <source>
        <dbReference type="EMBL" id="RFU26026.1"/>
    </source>
</evidence>
<organism evidence="1 2">
    <name type="scientific">Scytalidium lignicola</name>
    <name type="common">Hyphomycete</name>
    <dbReference type="NCBI Taxonomy" id="5539"/>
    <lineage>
        <taxon>Eukaryota</taxon>
        <taxon>Fungi</taxon>
        <taxon>Dikarya</taxon>
        <taxon>Ascomycota</taxon>
        <taxon>Pezizomycotina</taxon>
        <taxon>Leotiomycetes</taxon>
        <taxon>Leotiomycetes incertae sedis</taxon>
        <taxon>Scytalidium</taxon>
    </lineage>
</organism>
<dbReference type="Proteomes" id="UP000258309">
    <property type="component" value="Unassembled WGS sequence"/>
</dbReference>
<keyword evidence="2" id="KW-1185">Reference proteome</keyword>
<dbReference type="AlphaFoldDB" id="A0A3E2GY15"/>
<evidence type="ECO:0000313" key="2">
    <source>
        <dbReference type="Proteomes" id="UP000258309"/>
    </source>
</evidence>
<feature type="non-terminal residue" evidence="1">
    <location>
        <position position="1"/>
    </location>
</feature>
<comment type="caution">
    <text evidence="1">The sequence shown here is derived from an EMBL/GenBank/DDBJ whole genome shotgun (WGS) entry which is preliminary data.</text>
</comment>
<dbReference type="OrthoDB" id="4199986at2759"/>
<sequence length="110" mass="12541">MPPKKSSKAAEERKPFNPSPLVLYPPVISAEERIKQLKEVSELEEGQRQKPNIEKLIEMYESGELKALNIGTRMYLCNGKVVDKLPEPGTQEGPIWEEVSYYVLLPLPFI</sequence>
<accession>A0A3E2GY15</accession>
<protein>
    <submittedName>
        <fullName evidence="1">Uncharacterized protein</fullName>
    </submittedName>
</protein>
<reference evidence="1 2" key="1">
    <citation type="submission" date="2018-05" db="EMBL/GenBank/DDBJ databases">
        <title>Draft genome sequence of Scytalidium lignicola DSM 105466, a ubiquitous saprotrophic fungus.</title>
        <authorList>
            <person name="Buettner E."/>
            <person name="Gebauer A.M."/>
            <person name="Hofrichter M."/>
            <person name="Liers C."/>
            <person name="Kellner H."/>
        </authorList>
    </citation>
    <scope>NUCLEOTIDE SEQUENCE [LARGE SCALE GENOMIC DNA]</scope>
    <source>
        <strain evidence="1 2">DSM 105466</strain>
    </source>
</reference>
<name>A0A3E2GY15_SCYLI</name>
<proteinExistence type="predicted"/>
<dbReference type="EMBL" id="NCSJ02000290">
    <property type="protein sequence ID" value="RFU26026.1"/>
    <property type="molecule type" value="Genomic_DNA"/>
</dbReference>